<dbReference type="InterPro" id="IPR036890">
    <property type="entry name" value="HATPase_C_sf"/>
</dbReference>
<dbReference type="Gene3D" id="3.30.565.10">
    <property type="entry name" value="Histidine kinase-like ATPase, C-terminal domain"/>
    <property type="match status" value="1"/>
</dbReference>
<dbReference type="SUPFAM" id="SSF47384">
    <property type="entry name" value="Homodimeric domain of signal transducing histidine kinase"/>
    <property type="match status" value="1"/>
</dbReference>
<keyword evidence="6" id="KW-0175">Coiled coil</keyword>
<name>A0AAV3U330_9ALTE</name>
<evidence type="ECO:0000259" key="8">
    <source>
        <dbReference type="PROSITE" id="PS50109"/>
    </source>
</evidence>
<dbReference type="AlphaFoldDB" id="A0AAV3U330"/>
<dbReference type="PROSITE" id="PS50109">
    <property type="entry name" value="HIS_KIN"/>
    <property type="match status" value="1"/>
</dbReference>
<comment type="catalytic activity">
    <reaction evidence="1">
        <text>ATP + protein L-histidine = ADP + protein N-phospho-L-histidine.</text>
        <dbReference type="EC" id="2.7.13.3"/>
    </reaction>
</comment>
<feature type="domain" description="Histidine kinase" evidence="8">
    <location>
        <begin position="251"/>
        <end position="465"/>
    </location>
</feature>
<dbReference type="FunFam" id="3.30.565.10:FF:000006">
    <property type="entry name" value="Sensor histidine kinase WalK"/>
    <property type="match status" value="1"/>
</dbReference>
<dbReference type="InterPro" id="IPR004358">
    <property type="entry name" value="Sig_transdc_His_kin-like_C"/>
</dbReference>
<organism evidence="9 10">
    <name type="scientific">Halioxenophilus aromaticivorans</name>
    <dbReference type="NCBI Taxonomy" id="1306992"/>
    <lineage>
        <taxon>Bacteria</taxon>
        <taxon>Pseudomonadati</taxon>
        <taxon>Pseudomonadota</taxon>
        <taxon>Gammaproteobacteria</taxon>
        <taxon>Alteromonadales</taxon>
        <taxon>Alteromonadaceae</taxon>
        <taxon>Halioxenophilus</taxon>
    </lineage>
</organism>
<dbReference type="EMBL" id="BAABLX010000023">
    <property type="protein sequence ID" value="GAA4944475.1"/>
    <property type="molecule type" value="Genomic_DNA"/>
</dbReference>
<dbReference type="GO" id="GO:0005886">
    <property type="term" value="C:plasma membrane"/>
    <property type="evidence" value="ECO:0007669"/>
    <property type="project" value="UniProtKB-ARBA"/>
</dbReference>
<keyword evidence="10" id="KW-1185">Reference proteome</keyword>
<evidence type="ECO:0000256" key="3">
    <source>
        <dbReference type="ARBA" id="ARBA00022553"/>
    </source>
</evidence>
<keyword evidence="7" id="KW-0812">Transmembrane</keyword>
<evidence type="ECO:0000256" key="1">
    <source>
        <dbReference type="ARBA" id="ARBA00000085"/>
    </source>
</evidence>
<dbReference type="InterPro" id="IPR003661">
    <property type="entry name" value="HisK_dim/P_dom"/>
</dbReference>
<dbReference type="Proteomes" id="UP001409585">
    <property type="component" value="Unassembled WGS sequence"/>
</dbReference>
<dbReference type="RefSeq" id="WP_345422272.1">
    <property type="nucleotide sequence ID" value="NZ_AP031496.1"/>
</dbReference>
<dbReference type="InterPro" id="IPR003594">
    <property type="entry name" value="HATPase_dom"/>
</dbReference>
<dbReference type="Gene3D" id="1.10.287.130">
    <property type="match status" value="1"/>
</dbReference>
<keyword evidence="7" id="KW-1133">Transmembrane helix</keyword>
<dbReference type="InterPro" id="IPR005467">
    <property type="entry name" value="His_kinase_dom"/>
</dbReference>
<dbReference type="GO" id="GO:0000155">
    <property type="term" value="F:phosphorelay sensor kinase activity"/>
    <property type="evidence" value="ECO:0007669"/>
    <property type="project" value="InterPro"/>
</dbReference>
<protein>
    <recommendedName>
        <fullName evidence="2">histidine kinase</fullName>
        <ecNumber evidence="2">2.7.13.3</ecNumber>
    </recommendedName>
</protein>
<dbReference type="InterPro" id="IPR036097">
    <property type="entry name" value="HisK_dim/P_sf"/>
</dbReference>
<dbReference type="InterPro" id="IPR052162">
    <property type="entry name" value="Sensor_kinase/Photoreceptor"/>
</dbReference>
<reference evidence="10" key="1">
    <citation type="journal article" date="2019" name="Int. J. Syst. Evol. Microbiol.">
        <title>The Global Catalogue of Microorganisms (GCM) 10K type strain sequencing project: providing services to taxonomists for standard genome sequencing and annotation.</title>
        <authorList>
            <consortium name="The Broad Institute Genomics Platform"/>
            <consortium name="The Broad Institute Genome Sequencing Center for Infectious Disease"/>
            <person name="Wu L."/>
            <person name="Ma J."/>
        </authorList>
    </citation>
    <scope>NUCLEOTIDE SEQUENCE [LARGE SCALE GENOMIC DNA]</scope>
    <source>
        <strain evidence="10">JCM 19134</strain>
    </source>
</reference>
<feature type="transmembrane region" description="Helical" evidence="7">
    <location>
        <begin position="189"/>
        <end position="210"/>
    </location>
</feature>
<dbReference type="Pfam" id="PF00512">
    <property type="entry name" value="HisKA"/>
    <property type="match status" value="1"/>
</dbReference>
<evidence type="ECO:0000256" key="6">
    <source>
        <dbReference type="SAM" id="Coils"/>
    </source>
</evidence>
<dbReference type="SUPFAM" id="SSF55874">
    <property type="entry name" value="ATPase domain of HSP90 chaperone/DNA topoisomerase II/histidine kinase"/>
    <property type="match status" value="1"/>
</dbReference>
<dbReference type="PRINTS" id="PR00344">
    <property type="entry name" value="BCTRLSENSOR"/>
</dbReference>
<dbReference type="SMART" id="SM00387">
    <property type="entry name" value="HATPase_c"/>
    <property type="match status" value="1"/>
</dbReference>
<keyword evidence="7" id="KW-0472">Membrane</keyword>
<keyword evidence="4" id="KW-0808">Transferase</keyword>
<dbReference type="InterPro" id="IPR007891">
    <property type="entry name" value="CHASE3"/>
</dbReference>
<gene>
    <name evidence="9" type="ORF">GCM10025791_24290</name>
</gene>
<evidence type="ECO:0000313" key="9">
    <source>
        <dbReference type="EMBL" id="GAA4944475.1"/>
    </source>
</evidence>
<dbReference type="CDD" id="cd00082">
    <property type="entry name" value="HisKA"/>
    <property type="match status" value="1"/>
</dbReference>
<keyword evidence="3" id="KW-0597">Phosphoprotein</keyword>
<evidence type="ECO:0000313" key="10">
    <source>
        <dbReference type="Proteomes" id="UP001409585"/>
    </source>
</evidence>
<evidence type="ECO:0000256" key="2">
    <source>
        <dbReference type="ARBA" id="ARBA00012438"/>
    </source>
</evidence>
<evidence type="ECO:0000256" key="5">
    <source>
        <dbReference type="ARBA" id="ARBA00022777"/>
    </source>
</evidence>
<sequence>MPQRGRKYIRVWAGTIGVALVLLFLNALQSYQAFSNLAENESDASLTKSVLRTIKDFYAAVQDAELGMRGFFVSGDEMYLDGYFFAVNEINLHLTQLKQYPSLLGQRENITTLERLVIARLKATALHIEKKERKPDSLPLAERWMQQSYTSMTEISSLVSAMESAEYAHLAEQSQKAAASARHLRSTMIIANIVGLALIVLVAVQVYRALVRHRQENDRLENMVQTRTEELQHYSNELQRSNRELQDFAFVASHDLQEPLRKIQAFGGRIKTIYQGKLGDKEDYIDRMQAAAERMSRLIDDLLAFSRVSTRKEPFIEVDLNQVLADVTELLELKIQETHTAVSIDSLPTIDADPSQMRQLFQNLLTNAIKFVSPGQTPAISISCDTTDDEQTVIRIKDNGIGIEPQYLEKIFTPFQRLHGRDRYEGNGIGLAICRRIVERHQGSIEIHSEPSLGSTFVITLPTKIKEPLWGNDDALTFQESEDE</sequence>
<accession>A0AAV3U330</accession>
<evidence type="ECO:0000256" key="7">
    <source>
        <dbReference type="SAM" id="Phobius"/>
    </source>
</evidence>
<keyword evidence="5" id="KW-0418">Kinase</keyword>
<proteinExistence type="predicted"/>
<dbReference type="Pfam" id="PF05227">
    <property type="entry name" value="CHASE3"/>
    <property type="match status" value="1"/>
</dbReference>
<feature type="coiled-coil region" evidence="6">
    <location>
        <begin position="210"/>
        <end position="244"/>
    </location>
</feature>
<dbReference type="Pfam" id="PF02518">
    <property type="entry name" value="HATPase_c"/>
    <property type="match status" value="1"/>
</dbReference>
<dbReference type="PANTHER" id="PTHR43304">
    <property type="entry name" value="PHYTOCHROME-LIKE PROTEIN CPH1"/>
    <property type="match status" value="1"/>
</dbReference>
<dbReference type="EC" id="2.7.13.3" evidence="2"/>
<dbReference type="PANTHER" id="PTHR43304:SF1">
    <property type="entry name" value="PAC DOMAIN-CONTAINING PROTEIN"/>
    <property type="match status" value="1"/>
</dbReference>
<dbReference type="SMART" id="SM00388">
    <property type="entry name" value="HisKA"/>
    <property type="match status" value="1"/>
</dbReference>
<evidence type="ECO:0000256" key="4">
    <source>
        <dbReference type="ARBA" id="ARBA00022679"/>
    </source>
</evidence>
<comment type="caution">
    <text evidence="9">The sequence shown here is derived from an EMBL/GenBank/DDBJ whole genome shotgun (WGS) entry which is preliminary data.</text>
</comment>